<protein>
    <submittedName>
        <fullName evidence="2">Uncharacterized protein</fullName>
    </submittedName>
</protein>
<evidence type="ECO:0000313" key="2">
    <source>
        <dbReference type="EMBL" id="RRT49459.1"/>
    </source>
</evidence>
<proteinExistence type="predicted"/>
<feature type="compositionally biased region" description="Basic residues" evidence="1">
    <location>
        <begin position="21"/>
        <end position="34"/>
    </location>
</feature>
<dbReference type="Proteomes" id="UP000287651">
    <property type="component" value="Unassembled WGS sequence"/>
</dbReference>
<reference evidence="2 3" key="1">
    <citation type="journal article" date="2014" name="Agronomy (Basel)">
        <title>A Draft Genome Sequence for Ensete ventricosum, the Drought-Tolerant Tree Against Hunger.</title>
        <authorList>
            <person name="Harrison J."/>
            <person name="Moore K.A."/>
            <person name="Paszkiewicz K."/>
            <person name="Jones T."/>
            <person name="Grant M."/>
            <person name="Ambacheew D."/>
            <person name="Muzemil S."/>
            <person name="Studholme D.J."/>
        </authorList>
    </citation>
    <scope>NUCLEOTIDE SEQUENCE [LARGE SCALE GENOMIC DNA]</scope>
</reference>
<dbReference type="AlphaFoldDB" id="A0A426YCJ8"/>
<evidence type="ECO:0000256" key="1">
    <source>
        <dbReference type="SAM" id="MobiDB-lite"/>
    </source>
</evidence>
<evidence type="ECO:0000313" key="3">
    <source>
        <dbReference type="Proteomes" id="UP000287651"/>
    </source>
</evidence>
<sequence>MVGGHDGMVEGTTACRGWSRSFRRSPRSLPRGRRADHLGGQYKINKARAKRNASTPRGRTQTRLNEPKLGHLLNHTRRGKNPLQSANQDGLLLGQIRGGVVDRVSRPVEPESPTQTTNVKVAGLPTLVTGRCPADPKTNLGGKIITAPTLA</sequence>
<comment type="caution">
    <text evidence="2">The sequence shown here is derived from an EMBL/GenBank/DDBJ whole genome shotgun (WGS) entry which is preliminary data.</text>
</comment>
<dbReference type="EMBL" id="AMZH03013336">
    <property type="protein sequence ID" value="RRT49459.1"/>
    <property type="molecule type" value="Genomic_DNA"/>
</dbReference>
<accession>A0A426YCJ8</accession>
<feature type="compositionally biased region" description="Polar residues" evidence="1">
    <location>
        <begin position="52"/>
        <end position="64"/>
    </location>
</feature>
<feature type="region of interest" description="Disordered" evidence="1">
    <location>
        <begin position="19"/>
        <end position="86"/>
    </location>
</feature>
<organism evidence="2 3">
    <name type="scientific">Ensete ventricosum</name>
    <name type="common">Abyssinian banana</name>
    <name type="synonym">Musa ensete</name>
    <dbReference type="NCBI Taxonomy" id="4639"/>
    <lineage>
        <taxon>Eukaryota</taxon>
        <taxon>Viridiplantae</taxon>
        <taxon>Streptophyta</taxon>
        <taxon>Embryophyta</taxon>
        <taxon>Tracheophyta</taxon>
        <taxon>Spermatophyta</taxon>
        <taxon>Magnoliopsida</taxon>
        <taxon>Liliopsida</taxon>
        <taxon>Zingiberales</taxon>
        <taxon>Musaceae</taxon>
        <taxon>Ensete</taxon>
    </lineage>
</organism>
<name>A0A426YCJ8_ENSVE</name>
<gene>
    <name evidence="2" type="ORF">B296_00038068</name>
</gene>